<dbReference type="SUPFAM" id="SSF52540">
    <property type="entry name" value="P-loop containing nucleoside triphosphate hydrolases"/>
    <property type="match status" value="1"/>
</dbReference>
<dbReference type="InterPro" id="IPR000863">
    <property type="entry name" value="Sulfotransferase_dom"/>
</dbReference>
<dbReference type="AlphaFoldDB" id="A0A450TH00"/>
<reference evidence="2" key="1">
    <citation type="submission" date="2019-02" db="EMBL/GenBank/DDBJ databases">
        <authorList>
            <person name="Gruber-Vodicka R. H."/>
            <person name="Seah K. B. B."/>
        </authorList>
    </citation>
    <scope>NUCLEOTIDE SEQUENCE</scope>
    <source>
        <strain evidence="2">BECK_DK161</strain>
    </source>
</reference>
<dbReference type="GO" id="GO:0008146">
    <property type="term" value="F:sulfotransferase activity"/>
    <property type="evidence" value="ECO:0007669"/>
    <property type="project" value="InterPro"/>
</dbReference>
<sequence length="308" mass="36143">MKKTFLLGVGAQKAGTSWLYQQLKKSEDFANGFRKEYHIFDALTIKECKSFLTQTQKRCRRLLDSEFDTWSQSPDLKALTFYADTNNYFCYFEKLLNESDANLVADITPSYSGLSSETLSYIKKQFAKRGIDVKVIFIMREPINRLLSALKMHFRRKGLTIESEPIIKEMKLSIGKNWETLRSNYRETCSNIIDVFDEQQRCFCFYETMFSPGEMLRIFDFFGIDASCVDVEEMVNHTPGIIRIDKDSMKIFEENFTDRYNFVKSNFNGDIHDLWMMRIDEITAKTSTAAPKSVCNFWHPFRAIRELY</sequence>
<proteinExistence type="predicted"/>
<organism evidence="2">
    <name type="scientific">Candidatus Kentrum sp. DK</name>
    <dbReference type="NCBI Taxonomy" id="2126562"/>
    <lineage>
        <taxon>Bacteria</taxon>
        <taxon>Pseudomonadati</taxon>
        <taxon>Pseudomonadota</taxon>
        <taxon>Gammaproteobacteria</taxon>
        <taxon>Candidatus Kentrum</taxon>
    </lineage>
</organism>
<gene>
    <name evidence="2" type="ORF">BECKDK2373C_GA0170839_11485</name>
</gene>
<protein>
    <submittedName>
        <fullName evidence="2">Sulfotransferase family protein</fullName>
    </submittedName>
</protein>
<dbReference type="InterPro" id="IPR027417">
    <property type="entry name" value="P-loop_NTPase"/>
</dbReference>
<dbReference type="Gene3D" id="3.40.50.300">
    <property type="entry name" value="P-loop containing nucleotide triphosphate hydrolases"/>
    <property type="match status" value="1"/>
</dbReference>
<accession>A0A450TH00</accession>
<keyword evidence="2" id="KW-0808">Transferase</keyword>
<dbReference type="EMBL" id="CAADEY010000148">
    <property type="protein sequence ID" value="VFJ66463.1"/>
    <property type="molecule type" value="Genomic_DNA"/>
</dbReference>
<evidence type="ECO:0000313" key="2">
    <source>
        <dbReference type="EMBL" id="VFJ66463.1"/>
    </source>
</evidence>
<name>A0A450TH00_9GAMM</name>
<evidence type="ECO:0000259" key="1">
    <source>
        <dbReference type="Pfam" id="PF00685"/>
    </source>
</evidence>
<dbReference type="Pfam" id="PF00685">
    <property type="entry name" value="Sulfotransfer_1"/>
    <property type="match status" value="1"/>
</dbReference>
<feature type="domain" description="Sulfotransferase" evidence="1">
    <location>
        <begin position="9"/>
        <end position="238"/>
    </location>
</feature>